<dbReference type="InterPro" id="IPR016024">
    <property type="entry name" value="ARM-type_fold"/>
</dbReference>
<keyword evidence="3 4" id="KW-0408">Iron</keyword>
<dbReference type="SUPFAM" id="SSF50952">
    <property type="entry name" value="Soluble quinoprotein glucose dehydrogenase"/>
    <property type="match status" value="1"/>
</dbReference>
<evidence type="ECO:0000313" key="7">
    <source>
        <dbReference type="EMBL" id="QOV91446.1"/>
    </source>
</evidence>
<evidence type="ECO:0000256" key="4">
    <source>
        <dbReference type="PROSITE-ProRule" id="PRU00433"/>
    </source>
</evidence>
<proteinExistence type="predicted"/>
<dbReference type="Pfam" id="PF23500">
    <property type="entry name" value="DUF7133"/>
    <property type="match status" value="1"/>
</dbReference>
<keyword evidence="1 4" id="KW-0349">Heme</keyword>
<name>A0A7M2X135_9BACT</name>
<dbReference type="GO" id="GO:0009055">
    <property type="term" value="F:electron transfer activity"/>
    <property type="evidence" value="ECO:0007669"/>
    <property type="project" value="InterPro"/>
</dbReference>
<dbReference type="NCBIfam" id="TIGR02603">
    <property type="entry name" value="CxxCH_TIGR02603"/>
    <property type="match status" value="1"/>
</dbReference>
<dbReference type="RefSeq" id="WP_206294728.1">
    <property type="nucleotide sequence ID" value="NZ_CP063458.1"/>
</dbReference>
<dbReference type="Gene3D" id="2.120.10.30">
    <property type="entry name" value="TolB, C-terminal domain"/>
    <property type="match status" value="1"/>
</dbReference>
<dbReference type="InterPro" id="IPR013427">
    <property type="entry name" value="Haem-bd_dom_put"/>
</dbReference>
<sequence length="1172" mass="128057">MNRRLVLAGWIVGCSALTVLAASLAVLRAAEPAAAPVAPAAEQPAWHRCFLRVQANMVTPAEKDLYRDSVTLSLAGIAGPYRVYLNGQLIAEGDGIPDEPRRRFKVPKGILQKTVFNVLAIRIDGKAAASGIRQPPILAGYFDEVIMDRPWDVIRGELAADDARLKPVAEQPKVASYIETDFRQSSTPLNQNAETMPGRRLSPAESLKLMKPADGLAIDLLMAEPLVAQPTHISFDERGRMWVSQYRQYPYPAGIKMISRDKYYRSRFDRVPPAPPNHDKGRDIISVHESTKRDGVFDKNKVVLEGLNMANAAVYGKGGIWVMHTPYLLFYPDADGDDIPDRDPEVRLAGFGLEDTHSVANGLAWGPDGWLYGGQGSTTTSRITRPDVDPPGTPGVYFEGCMVWRYHPTKKIYEIFAEGGGNTFGLDFDAEGRVYSGHNGGVTHGWHFVQDGIYLKQGVDPGKFGPPANPFTFGQLPMMKSRNPIPRFTHDIAMFEGTALPEAYLGKLMGADPLHRTIVSAERYPIGSTFETSTSGTPLACDDIAFRPVFLANAPDGSLYIADFYEEFIAHGQNYQGQIDPTTGRIYRLRGKKSTLITDVNLASKPTTMLTGFLSHPNRWHRQTAARVLGERATKGDRSATIFLKALLKQPNTHPALEALWALQQSDALDELTNIAALNHQAAPVRAWAVRLPGDAKTLSPTMLAAINKLAMVETDAEVRAQIASTARRLPVDQALTLVATLIKRDDDAKDAFIPLLCWWTIESHLDKHRDAVLALLKEPSAWNPAPVKEILLPRIMRRFAAKGTRSDFLACASLLDAAPQDDHRKRLIAGFEEAFTGRALPALPTELAVALSKSGHASPALRVRLGEPAAIDAALKLASDPAAKLPDRLTMVTLFGEVDEPRSVPVLTAILKGAKQPIELRKAAIGSLLRYGDAAIGTEIASLYVELPAELRPSAINLLASRAASSVELLKLVEAGKVKVADVPADMATRLKSHPEAKIADAAKRLFSNEVTPDQAARRAEADRIRKVVAAAPGDPYKGEPLFLQRCGVCHTLFFKGGKIGPDLTSYQRDDLGTMLTSILEPSAEIREGFRNYSVKTKDGRELSGFLTDSDTAIVAIRGFDGQDVRIARADLVELKPMEASLMPEGLLGGMTDQEVRDLFAYLRIPQPITK</sequence>
<dbReference type="PROSITE" id="PS51007">
    <property type="entry name" value="CYTC"/>
    <property type="match status" value="1"/>
</dbReference>
<feature type="signal peptide" evidence="5">
    <location>
        <begin position="1"/>
        <end position="21"/>
    </location>
</feature>
<evidence type="ECO:0000256" key="3">
    <source>
        <dbReference type="ARBA" id="ARBA00023004"/>
    </source>
</evidence>
<keyword evidence="8" id="KW-1185">Reference proteome</keyword>
<dbReference type="Gene3D" id="1.10.760.10">
    <property type="entry name" value="Cytochrome c-like domain"/>
    <property type="match status" value="1"/>
</dbReference>
<dbReference type="InterPro" id="IPR055557">
    <property type="entry name" value="DUF7133"/>
</dbReference>
<dbReference type="KEGG" id="hbs:IPV69_08855"/>
<evidence type="ECO:0000259" key="6">
    <source>
        <dbReference type="PROSITE" id="PS51007"/>
    </source>
</evidence>
<dbReference type="EMBL" id="CP063458">
    <property type="protein sequence ID" value="QOV91446.1"/>
    <property type="molecule type" value="Genomic_DNA"/>
</dbReference>
<dbReference type="SUPFAM" id="SSF46626">
    <property type="entry name" value="Cytochrome c"/>
    <property type="match status" value="1"/>
</dbReference>
<keyword evidence="2 4" id="KW-0479">Metal-binding</keyword>
<dbReference type="InterPro" id="IPR036909">
    <property type="entry name" value="Cyt_c-like_dom_sf"/>
</dbReference>
<evidence type="ECO:0000256" key="1">
    <source>
        <dbReference type="ARBA" id="ARBA00022617"/>
    </source>
</evidence>
<dbReference type="InterPro" id="IPR009056">
    <property type="entry name" value="Cyt_c-like_dom"/>
</dbReference>
<accession>A0A7M2X135</accession>
<gene>
    <name evidence="7" type="ORF">IPV69_08855</name>
</gene>
<dbReference type="PANTHER" id="PTHR33546">
    <property type="entry name" value="LARGE, MULTIFUNCTIONAL SECRETED PROTEIN-RELATED"/>
    <property type="match status" value="1"/>
</dbReference>
<feature type="chain" id="PRO_5034334801" evidence="5">
    <location>
        <begin position="22"/>
        <end position="1172"/>
    </location>
</feature>
<dbReference type="InterPro" id="IPR011041">
    <property type="entry name" value="Quinoprot_gluc/sorb_DH_b-prop"/>
</dbReference>
<evidence type="ECO:0000256" key="2">
    <source>
        <dbReference type="ARBA" id="ARBA00022723"/>
    </source>
</evidence>
<protein>
    <submittedName>
        <fullName evidence="7">Dehydrogenase</fullName>
    </submittedName>
</protein>
<keyword evidence="5" id="KW-0732">Signal</keyword>
<dbReference type="SUPFAM" id="SSF48371">
    <property type="entry name" value="ARM repeat"/>
    <property type="match status" value="1"/>
</dbReference>
<dbReference type="GO" id="GO:0046872">
    <property type="term" value="F:metal ion binding"/>
    <property type="evidence" value="ECO:0007669"/>
    <property type="project" value="UniProtKB-KW"/>
</dbReference>
<evidence type="ECO:0000256" key="5">
    <source>
        <dbReference type="SAM" id="SignalP"/>
    </source>
</evidence>
<organism evidence="7 8">
    <name type="scientific">Humisphaera borealis</name>
    <dbReference type="NCBI Taxonomy" id="2807512"/>
    <lineage>
        <taxon>Bacteria</taxon>
        <taxon>Pseudomonadati</taxon>
        <taxon>Planctomycetota</taxon>
        <taxon>Phycisphaerae</taxon>
        <taxon>Tepidisphaerales</taxon>
        <taxon>Tepidisphaeraceae</taxon>
        <taxon>Humisphaera</taxon>
    </lineage>
</organism>
<reference evidence="7 8" key="1">
    <citation type="submission" date="2020-10" db="EMBL/GenBank/DDBJ databases">
        <title>Wide distribution of Phycisphaera-like planctomycetes from WD2101 soil group in peatlands and genome analysis of the first cultivated representative.</title>
        <authorList>
            <person name="Dedysh S.N."/>
            <person name="Beletsky A.V."/>
            <person name="Ivanova A."/>
            <person name="Kulichevskaya I.S."/>
            <person name="Suzina N.E."/>
            <person name="Philippov D.A."/>
            <person name="Rakitin A.L."/>
            <person name="Mardanov A.V."/>
            <person name="Ravin N.V."/>
        </authorList>
    </citation>
    <scope>NUCLEOTIDE SEQUENCE [LARGE SCALE GENOMIC DNA]</scope>
    <source>
        <strain evidence="7 8">M1803</strain>
    </source>
</reference>
<dbReference type="PANTHER" id="PTHR33546:SF1">
    <property type="entry name" value="LARGE, MULTIFUNCTIONAL SECRETED PROTEIN"/>
    <property type="match status" value="1"/>
</dbReference>
<feature type="domain" description="Cytochrome c" evidence="6">
    <location>
        <begin position="1035"/>
        <end position="1168"/>
    </location>
</feature>
<dbReference type="InterPro" id="IPR011042">
    <property type="entry name" value="6-blade_b-propeller_TolB-like"/>
</dbReference>
<dbReference type="GO" id="GO:0020037">
    <property type="term" value="F:heme binding"/>
    <property type="evidence" value="ECO:0007669"/>
    <property type="project" value="InterPro"/>
</dbReference>
<evidence type="ECO:0000313" key="8">
    <source>
        <dbReference type="Proteomes" id="UP000593765"/>
    </source>
</evidence>
<dbReference type="Proteomes" id="UP000593765">
    <property type="component" value="Chromosome"/>
</dbReference>
<dbReference type="AlphaFoldDB" id="A0A7M2X135"/>